<dbReference type="EMBL" id="NKXS01000697">
    <property type="protein sequence ID" value="PIN22784.1"/>
    <property type="molecule type" value="Genomic_DNA"/>
</dbReference>
<evidence type="ECO:0000313" key="2">
    <source>
        <dbReference type="EMBL" id="PIN22784.1"/>
    </source>
</evidence>
<evidence type="ECO:0000256" key="1">
    <source>
        <dbReference type="ARBA" id="ARBA00009748"/>
    </source>
</evidence>
<reference evidence="3" key="1">
    <citation type="journal article" date="2018" name="Gigascience">
        <title>Genome assembly of the Pink Ipe (Handroanthus impetiginosus, Bignoniaceae), a highly valued, ecologically keystone Neotropical timber forest tree.</title>
        <authorList>
            <person name="Silva-Junior O.B."/>
            <person name="Grattapaglia D."/>
            <person name="Novaes E."/>
            <person name="Collevatti R.G."/>
        </authorList>
    </citation>
    <scope>NUCLEOTIDE SEQUENCE [LARGE SCALE GENOMIC DNA]</scope>
    <source>
        <strain evidence="3">cv. UFG-1</strain>
    </source>
</reference>
<dbReference type="InterPro" id="IPR000528">
    <property type="entry name" value="Plant_nsLTP"/>
</dbReference>
<dbReference type="PANTHER" id="PTHR33076">
    <property type="entry name" value="NON-SPECIFIC LIPID-TRANSFER PROTEIN 2-RELATED"/>
    <property type="match status" value="1"/>
</dbReference>
<dbReference type="CDD" id="cd01960">
    <property type="entry name" value="nsLTP1"/>
    <property type="match status" value="1"/>
</dbReference>
<keyword evidence="3" id="KW-1185">Reference proteome</keyword>
<comment type="similarity">
    <text evidence="1">Belongs to the plant LTP family.</text>
</comment>
<dbReference type="Gene3D" id="1.10.110.10">
    <property type="entry name" value="Plant lipid-transfer and hydrophobic proteins"/>
    <property type="match status" value="1"/>
</dbReference>
<organism evidence="2 3">
    <name type="scientific">Handroanthus impetiginosus</name>
    <dbReference type="NCBI Taxonomy" id="429701"/>
    <lineage>
        <taxon>Eukaryota</taxon>
        <taxon>Viridiplantae</taxon>
        <taxon>Streptophyta</taxon>
        <taxon>Embryophyta</taxon>
        <taxon>Tracheophyta</taxon>
        <taxon>Spermatophyta</taxon>
        <taxon>Magnoliopsida</taxon>
        <taxon>eudicotyledons</taxon>
        <taxon>Gunneridae</taxon>
        <taxon>Pentapetalae</taxon>
        <taxon>asterids</taxon>
        <taxon>lamiids</taxon>
        <taxon>Lamiales</taxon>
        <taxon>Bignoniaceae</taxon>
        <taxon>Crescentiina</taxon>
        <taxon>Tabebuia alliance</taxon>
        <taxon>Handroanthus</taxon>
    </lineage>
</organism>
<dbReference type="AlphaFoldDB" id="A0A2G9HZ41"/>
<protein>
    <recommendedName>
        <fullName evidence="4">Bifunctional inhibitor/plant lipid transfer protein/seed storage helical domain-containing protein</fullName>
    </recommendedName>
</protein>
<evidence type="ECO:0008006" key="4">
    <source>
        <dbReference type="Google" id="ProtNLM"/>
    </source>
</evidence>
<dbReference type="SUPFAM" id="SSF47699">
    <property type="entry name" value="Bifunctional inhibitor/lipid-transfer protein/seed storage 2S albumin"/>
    <property type="match status" value="1"/>
</dbReference>
<proteinExistence type="inferred from homology"/>
<dbReference type="Proteomes" id="UP000231279">
    <property type="component" value="Unassembled WGS sequence"/>
</dbReference>
<dbReference type="GO" id="GO:0008289">
    <property type="term" value="F:lipid binding"/>
    <property type="evidence" value="ECO:0007669"/>
    <property type="project" value="InterPro"/>
</dbReference>
<dbReference type="InterPro" id="IPR036312">
    <property type="entry name" value="Bifun_inhib/LTP/seed_sf"/>
</dbReference>
<evidence type="ECO:0000313" key="3">
    <source>
        <dbReference type="Proteomes" id="UP000231279"/>
    </source>
</evidence>
<name>A0A2G9HZ41_9LAMI</name>
<dbReference type="GO" id="GO:0006869">
    <property type="term" value="P:lipid transport"/>
    <property type="evidence" value="ECO:0007669"/>
    <property type="project" value="InterPro"/>
</dbReference>
<dbReference type="OrthoDB" id="649864at2759"/>
<comment type="caution">
    <text evidence="2">The sequence shown here is derived from an EMBL/GenBank/DDBJ whole genome shotgun (WGS) entry which is preliminary data.</text>
</comment>
<sequence length="194" mass="21169">MNGYIAAALHLLPSSNKVLQPGQVRTCGQVDAYLLPCISYLNKHGRDSPSPACSGGVKMVKGTAQMMADKRACCSGVKAAANRYTDLKDEAAQSLPTSRSHSSNQNIQVPPMLCPEENCHASHLSLSTPFQLVTGSIRMNKTTSPTKLQPLESQFCICNDREQTGQEPAKNYTTIHLRHMNYDTRTISVDCQEA</sequence>
<gene>
    <name evidence="2" type="ORF">CDL12_04501</name>
</gene>
<dbReference type="STRING" id="429701.A0A2G9HZ41"/>
<dbReference type="PRINTS" id="PR00382">
    <property type="entry name" value="LIPIDTRNSFER"/>
</dbReference>
<accession>A0A2G9HZ41</accession>